<dbReference type="InterPro" id="IPR034733">
    <property type="entry name" value="AcCoA_carboxyl_beta"/>
</dbReference>
<dbReference type="PANTHER" id="PTHR22855">
    <property type="entry name" value="ACETYL, PROPIONYL, PYRUVATE, AND GLUTACONYL CARBOXYLASE-RELATED"/>
    <property type="match status" value="1"/>
</dbReference>
<gene>
    <name evidence="9" type="ORF">N7G274_003269</name>
</gene>
<dbReference type="PROSITE" id="PS50989">
    <property type="entry name" value="COA_CT_CTER"/>
    <property type="match status" value="1"/>
</dbReference>
<evidence type="ECO:0000256" key="1">
    <source>
        <dbReference type="ARBA" id="ARBA00006102"/>
    </source>
</evidence>
<dbReference type="Gene3D" id="3.90.226.10">
    <property type="entry name" value="2-enoyl-CoA Hydratase, Chain A, domain 1"/>
    <property type="match status" value="2"/>
</dbReference>
<name>A0ABR4AE50_9LECA</name>
<proteinExistence type="inferred from homology"/>
<comment type="caution">
    <text evidence="9">The sequence shown here is derived from an EMBL/GenBank/DDBJ whole genome shotgun (WGS) entry which is preliminary data.</text>
</comment>
<dbReference type="InterPro" id="IPR011762">
    <property type="entry name" value="COA_CT_N"/>
</dbReference>
<dbReference type="PROSITE" id="PS50980">
    <property type="entry name" value="COA_CT_NTER"/>
    <property type="match status" value="1"/>
</dbReference>
<comment type="catalytic activity">
    <reaction evidence="6">
        <text>3-methylbut-2-enoyl-CoA + hydrogencarbonate + ATP = 3-methyl-(2E)-glutaconyl-CoA + ADP + phosphate + H(+)</text>
        <dbReference type="Rhea" id="RHEA:13589"/>
        <dbReference type="ChEBI" id="CHEBI:15378"/>
        <dbReference type="ChEBI" id="CHEBI:17544"/>
        <dbReference type="ChEBI" id="CHEBI:30616"/>
        <dbReference type="ChEBI" id="CHEBI:43474"/>
        <dbReference type="ChEBI" id="CHEBI:57344"/>
        <dbReference type="ChEBI" id="CHEBI:57346"/>
        <dbReference type="ChEBI" id="CHEBI:456216"/>
        <dbReference type="EC" id="6.4.1.4"/>
    </reaction>
</comment>
<evidence type="ECO:0000313" key="10">
    <source>
        <dbReference type="Proteomes" id="UP001590950"/>
    </source>
</evidence>
<sequence length="565" mass="60917">MILRPCISPRLYRTCLRAIPGVCPREQLRAIATHTYNHHASALSVLPSNVDKTSSDYIENAKQMGEVMARMEEFHKKIEQGGSAKAREKHIARGKMLPRDRVTALTDVGSPFLELSPLAGHEMYGSDEVPAGGIITGVGTVQGVTCMIVANDSTVKGGTYYPITVKKHLRAQAIAQENRLPCIYLVDSGGANLPHQADVFPDRDHFGRIFYNQARMSALGIPQISVVMGPCTAGGAYVPAMSDESIIVENQGTIFLAGPPLVKAATGEVVSAEDLGGGKLHSTISGVTDYLAVDDAHALVLARRSISNLNWPRTEKREIPFKEPLYNPEELAGIVGTNLRKQIPAHEIIARIVDGSEFAEFKKDYGTTLVTGFARIHNHLIGILANNGILFSSASLKGAHFIQLCTQRAIPILFLQNISGFMVGADAEKGGIAKNGAKLVTAVACADVPKFTVVVGASAGAGNYGMCGRAYSPRFLWTWPNAKTSVMGSQQLSSVMEAVGKTVDPELKDRIERESDAVFSSARLWDDGVIPPAHTRRVLALGLRAAMASEEGEGRERSRFGVFRM</sequence>
<dbReference type="EC" id="6.4.1.4" evidence="3"/>
<evidence type="ECO:0000256" key="6">
    <source>
        <dbReference type="ARBA" id="ARBA00052347"/>
    </source>
</evidence>
<feature type="domain" description="CoA carboxyltransferase C-terminal" evidence="8">
    <location>
        <begin position="327"/>
        <end position="553"/>
    </location>
</feature>
<keyword evidence="10" id="KW-1185">Reference proteome</keyword>
<accession>A0ABR4AE50</accession>
<evidence type="ECO:0000259" key="7">
    <source>
        <dbReference type="PROSITE" id="PS50980"/>
    </source>
</evidence>
<evidence type="ECO:0000259" key="8">
    <source>
        <dbReference type="PROSITE" id="PS50989"/>
    </source>
</evidence>
<dbReference type="InterPro" id="IPR029045">
    <property type="entry name" value="ClpP/crotonase-like_dom_sf"/>
</dbReference>
<evidence type="ECO:0000256" key="5">
    <source>
        <dbReference type="ARBA" id="ARBA00031404"/>
    </source>
</evidence>
<comment type="similarity">
    <text evidence="1">Belongs to the AccD/PCCB family.</text>
</comment>
<evidence type="ECO:0000256" key="3">
    <source>
        <dbReference type="ARBA" id="ARBA00026116"/>
    </source>
</evidence>
<dbReference type="PANTHER" id="PTHR22855:SF13">
    <property type="entry name" value="METHYLCROTONOYL-COA CARBOXYLASE BETA CHAIN, MITOCHONDRIAL"/>
    <property type="match status" value="1"/>
</dbReference>
<dbReference type="InterPro" id="IPR011763">
    <property type="entry name" value="COA_CT_C"/>
</dbReference>
<dbReference type="Proteomes" id="UP001590950">
    <property type="component" value="Unassembled WGS sequence"/>
</dbReference>
<dbReference type="InterPro" id="IPR045190">
    <property type="entry name" value="MCCB/AccD1-like"/>
</dbReference>
<evidence type="ECO:0000313" key="9">
    <source>
        <dbReference type="EMBL" id="KAL2043750.1"/>
    </source>
</evidence>
<protein>
    <recommendedName>
        <fullName evidence="3">methylcrotonoyl-CoA carboxylase</fullName>
        <ecNumber evidence="3">6.4.1.4</ecNumber>
    </recommendedName>
    <alternativeName>
        <fullName evidence="5">3-methylcrotonyl-CoA carboxylase 2</fullName>
    </alternativeName>
    <alternativeName>
        <fullName evidence="4">3-methylcrotonyl-CoA:carbon dioxide ligase subunit beta</fullName>
    </alternativeName>
</protein>
<feature type="domain" description="CoA carboxyltransferase N-terminal" evidence="7">
    <location>
        <begin position="64"/>
        <end position="321"/>
    </location>
</feature>
<evidence type="ECO:0000256" key="2">
    <source>
        <dbReference type="ARBA" id="ARBA00025711"/>
    </source>
</evidence>
<dbReference type="EMBL" id="JBEFKJ010000010">
    <property type="protein sequence ID" value="KAL2043750.1"/>
    <property type="molecule type" value="Genomic_DNA"/>
</dbReference>
<evidence type="ECO:0000256" key="4">
    <source>
        <dbReference type="ARBA" id="ARBA00031237"/>
    </source>
</evidence>
<reference evidence="9 10" key="1">
    <citation type="submission" date="2024-09" db="EMBL/GenBank/DDBJ databases">
        <title>Rethinking Asexuality: The Enigmatic Case of Functional Sexual Genes in Lepraria (Stereocaulaceae).</title>
        <authorList>
            <person name="Doellman M."/>
            <person name="Sun Y."/>
            <person name="Barcenas-Pena A."/>
            <person name="Lumbsch H.T."/>
            <person name="Grewe F."/>
        </authorList>
    </citation>
    <scope>NUCLEOTIDE SEQUENCE [LARGE SCALE GENOMIC DNA]</scope>
    <source>
        <strain evidence="9 10">Mercado 3170</strain>
    </source>
</reference>
<dbReference type="Pfam" id="PF01039">
    <property type="entry name" value="Carboxyl_trans"/>
    <property type="match status" value="1"/>
</dbReference>
<dbReference type="SUPFAM" id="SSF52096">
    <property type="entry name" value="ClpP/crotonase"/>
    <property type="match status" value="2"/>
</dbReference>
<comment type="pathway">
    <text evidence="2">Amino-acid degradation; L-leucine degradation; (S)-3-hydroxy-3-methylglutaryl-CoA from 3-isovaleryl-CoA: step 2/3.</text>
</comment>
<organism evidence="9 10">
    <name type="scientific">Stereocaulon virgatum</name>
    <dbReference type="NCBI Taxonomy" id="373712"/>
    <lineage>
        <taxon>Eukaryota</taxon>
        <taxon>Fungi</taxon>
        <taxon>Dikarya</taxon>
        <taxon>Ascomycota</taxon>
        <taxon>Pezizomycotina</taxon>
        <taxon>Lecanoromycetes</taxon>
        <taxon>OSLEUM clade</taxon>
        <taxon>Lecanoromycetidae</taxon>
        <taxon>Lecanorales</taxon>
        <taxon>Lecanorineae</taxon>
        <taxon>Stereocaulaceae</taxon>
        <taxon>Stereocaulon</taxon>
    </lineage>
</organism>